<reference evidence="1 2" key="1">
    <citation type="journal article" date="2019" name="Nat. Ecol. Evol.">
        <title>Megaphylogeny resolves global patterns of mushroom evolution.</title>
        <authorList>
            <person name="Varga T."/>
            <person name="Krizsan K."/>
            <person name="Foldi C."/>
            <person name="Dima B."/>
            <person name="Sanchez-Garcia M."/>
            <person name="Sanchez-Ramirez S."/>
            <person name="Szollosi G.J."/>
            <person name="Szarkandi J.G."/>
            <person name="Papp V."/>
            <person name="Albert L."/>
            <person name="Andreopoulos W."/>
            <person name="Angelini C."/>
            <person name="Antonin V."/>
            <person name="Barry K.W."/>
            <person name="Bougher N.L."/>
            <person name="Buchanan P."/>
            <person name="Buyck B."/>
            <person name="Bense V."/>
            <person name="Catcheside P."/>
            <person name="Chovatia M."/>
            <person name="Cooper J."/>
            <person name="Damon W."/>
            <person name="Desjardin D."/>
            <person name="Finy P."/>
            <person name="Geml J."/>
            <person name="Haridas S."/>
            <person name="Hughes K."/>
            <person name="Justo A."/>
            <person name="Karasinski D."/>
            <person name="Kautmanova I."/>
            <person name="Kiss B."/>
            <person name="Kocsube S."/>
            <person name="Kotiranta H."/>
            <person name="LaButti K.M."/>
            <person name="Lechner B.E."/>
            <person name="Liimatainen K."/>
            <person name="Lipzen A."/>
            <person name="Lukacs Z."/>
            <person name="Mihaltcheva S."/>
            <person name="Morgado L.N."/>
            <person name="Niskanen T."/>
            <person name="Noordeloos M.E."/>
            <person name="Ohm R.A."/>
            <person name="Ortiz-Santana B."/>
            <person name="Ovrebo C."/>
            <person name="Racz N."/>
            <person name="Riley R."/>
            <person name="Savchenko A."/>
            <person name="Shiryaev A."/>
            <person name="Soop K."/>
            <person name="Spirin V."/>
            <person name="Szebenyi C."/>
            <person name="Tomsovsky M."/>
            <person name="Tulloss R.E."/>
            <person name="Uehling J."/>
            <person name="Grigoriev I.V."/>
            <person name="Vagvolgyi C."/>
            <person name="Papp T."/>
            <person name="Martin F.M."/>
            <person name="Miettinen O."/>
            <person name="Hibbett D.S."/>
            <person name="Nagy L.G."/>
        </authorList>
    </citation>
    <scope>NUCLEOTIDE SEQUENCE [LARGE SCALE GENOMIC DNA]</scope>
    <source>
        <strain evidence="1 2">NL-1719</strain>
    </source>
</reference>
<name>A0ACD3BAC6_9AGAR</name>
<proteinExistence type="predicted"/>
<organism evidence="1 2">
    <name type="scientific">Pluteus cervinus</name>
    <dbReference type="NCBI Taxonomy" id="181527"/>
    <lineage>
        <taxon>Eukaryota</taxon>
        <taxon>Fungi</taxon>
        <taxon>Dikarya</taxon>
        <taxon>Basidiomycota</taxon>
        <taxon>Agaricomycotina</taxon>
        <taxon>Agaricomycetes</taxon>
        <taxon>Agaricomycetidae</taxon>
        <taxon>Agaricales</taxon>
        <taxon>Pluteineae</taxon>
        <taxon>Pluteaceae</taxon>
        <taxon>Pluteus</taxon>
    </lineage>
</organism>
<dbReference type="EMBL" id="ML208265">
    <property type="protein sequence ID" value="TFK75058.1"/>
    <property type="molecule type" value="Genomic_DNA"/>
</dbReference>
<keyword evidence="2" id="KW-1185">Reference proteome</keyword>
<accession>A0ACD3BAC6</accession>
<dbReference type="Proteomes" id="UP000308600">
    <property type="component" value="Unassembled WGS sequence"/>
</dbReference>
<evidence type="ECO:0000313" key="2">
    <source>
        <dbReference type="Proteomes" id="UP000308600"/>
    </source>
</evidence>
<gene>
    <name evidence="1" type="ORF">BDN72DRAFT_886144</name>
</gene>
<sequence length="601" mass="64171">MAKKSKAQAAKKKAASSAVPNAPNGSTTPADARSISPETSPNGSAQPSSPSKQQPSSSIASQVPVPPSQADGANGAPSQPASSAEAEDPVKRAEKVKEQGNTAFKAARYNDAIDLYTKAIELNPLEPSYLTNRAASYMAVKRFRPALDDCTVAANLQSSAPSSKTLLRLARCQLALGSPDAVSSTLQTVLELEPGNATALQLRAKVQTLEGHLKNFGAAKDKKDWGMARLSLDKCLQAIEAEGGEIPTDWRIWRVEMELSRKNLDTANSAANDALRLSPNSPEVLTLRGLVLFLTGKLAQALQHASSALRLDPGHEPALRLRKRVKDVERLKEEGNTMFKMGKYDDAITKYSETLDRIGEEEEEAGGGQIRATLLSNRATTLLKQNKYDLALEDTDASLLLLPTSFKALRTRARIHLHQEKFDQAIGDFNSAIQQASTEGQANDSDVKALKSELKKAEAALKRSKTKDYYKILGLERDCSETDIKKGYRRESLKHHPDKGGDEEKFKLVSEAHAVLSDPRRRERYDMGEDEDGMTDSSGMGGMGGMSQMDLAELFAQFHGGGGGFGGGGFGGGGFGGGGGGFGGGGGGGGRRGGHSHGFPF</sequence>
<protein>
    <submittedName>
        <fullName evidence="1">TPR-like protein</fullName>
    </submittedName>
</protein>
<evidence type="ECO:0000313" key="1">
    <source>
        <dbReference type="EMBL" id="TFK75058.1"/>
    </source>
</evidence>